<dbReference type="RefSeq" id="WP_123739217.1">
    <property type="nucleotide sequence ID" value="NZ_CALFQU010000010.1"/>
</dbReference>
<organism evidence="3 4">
    <name type="scientific">Salana multivorans</name>
    <dbReference type="NCBI Taxonomy" id="120377"/>
    <lineage>
        <taxon>Bacteria</taxon>
        <taxon>Bacillati</taxon>
        <taxon>Actinomycetota</taxon>
        <taxon>Actinomycetes</taxon>
        <taxon>Micrococcales</taxon>
        <taxon>Beutenbergiaceae</taxon>
        <taxon>Salana</taxon>
    </lineage>
</organism>
<feature type="signal peptide" evidence="2">
    <location>
        <begin position="1"/>
        <end position="23"/>
    </location>
</feature>
<dbReference type="InterPro" id="IPR050490">
    <property type="entry name" value="Bact_solute-bd_prot1"/>
</dbReference>
<comment type="caution">
    <text evidence="3">The sequence shown here is derived from an EMBL/GenBank/DDBJ whole genome shotgun (WGS) entry which is preliminary data.</text>
</comment>
<dbReference type="PANTHER" id="PTHR43649:SF30">
    <property type="entry name" value="ABC TRANSPORTER SUBSTRATE-BINDING PROTEIN"/>
    <property type="match status" value="1"/>
</dbReference>
<dbReference type="Gene3D" id="3.40.190.10">
    <property type="entry name" value="Periplasmic binding protein-like II"/>
    <property type="match status" value="2"/>
</dbReference>
<keyword evidence="2" id="KW-0732">Signal</keyword>
<feature type="compositionally biased region" description="Low complexity" evidence="1">
    <location>
        <begin position="44"/>
        <end position="54"/>
    </location>
</feature>
<sequence>MHSRTTRLSSIVAAAAVGVLTLAACSGGSPSGGGSGTDGGSSGGTTDSLTLHTSWLDGEPRTGQLRKVLEEFTAETGITVELLQNGNELNQVYETAVLAGDEADVVLTNLTDKQLEWAKSGAVAPVNDYIEAWGLADVIPEDAVTDWTDGEGNVRGFPYTGFSWPVWYNTDLLDKAGVTEIPRTIDELVAAADALRAAGIQPLTIGGSDWSGQKMLLMVVQSMMTNDEAREVLVNGGYCESPNAMAGIELFVELRDAGVFADGAEGLTADLSTAAYLEGQAGIGFIGSWAFLDATDELAASTTLGGFPLADGSPFDKPTAFRGLTGGGWYVSQNGLDKLDAVEKLVTYMYREDVLGQIIDQTAVITVVPVAPEVAANAGNELMAAALSTLPDEVDFPVMPDTYVPGAVAEPMYRASSQAFSPGTDAAAVCKALDDAYASVS</sequence>
<gene>
    <name evidence="3" type="ORF">EDD28_1721</name>
</gene>
<evidence type="ECO:0000313" key="3">
    <source>
        <dbReference type="EMBL" id="ROR97128.1"/>
    </source>
</evidence>
<evidence type="ECO:0000256" key="2">
    <source>
        <dbReference type="SAM" id="SignalP"/>
    </source>
</evidence>
<dbReference type="AlphaFoldDB" id="A0A3N2DBU6"/>
<evidence type="ECO:0000256" key="1">
    <source>
        <dbReference type="SAM" id="MobiDB-lite"/>
    </source>
</evidence>
<feature type="chain" id="PRO_5038451075" evidence="2">
    <location>
        <begin position="24"/>
        <end position="441"/>
    </location>
</feature>
<evidence type="ECO:0000313" key="4">
    <source>
        <dbReference type="Proteomes" id="UP000275356"/>
    </source>
</evidence>
<dbReference type="OrthoDB" id="3256840at2"/>
<dbReference type="Pfam" id="PF01547">
    <property type="entry name" value="SBP_bac_1"/>
    <property type="match status" value="1"/>
</dbReference>
<dbReference type="Proteomes" id="UP000275356">
    <property type="component" value="Unassembled WGS sequence"/>
</dbReference>
<accession>A0A3N2DBU6</accession>
<dbReference type="PANTHER" id="PTHR43649">
    <property type="entry name" value="ARABINOSE-BINDING PROTEIN-RELATED"/>
    <property type="match status" value="1"/>
</dbReference>
<dbReference type="SUPFAM" id="SSF53850">
    <property type="entry name" value="Periplasmic binding protein-like II"/>
    <property type="match status" value="1"/>
</dbReference>
<feature type="region of interest" description="Disordered" evidence="1">
    <location>
        <begin position="28"/>
        <end position="56"/>
    </location>
</feature>
<reference evidence="3 4" key="1">
    <citation type="submission" date="2018-11" db="EMBL/GenBank/DDBJ databases">
        <title>Sequencing the genomes of 1000 actinobacteria strains.</title>
        <authorList>
            <person name="Klenk H.-P."/>
        </authorList>
    </citation>
    <scope>NUCLEOTIDE SEQUENCE [LARGE SCALE GENOMIC DNA]</scope>
    <source>
        <strain evidence="3 4">DSM 13521</strain>
    </source>
</reference>
<keyword evidence="4" id="KW-1185">Reference proteome</keyword>
<name>A0A3N2DBU6_9MICO</name>
<protein>
    <submittedName>
        <fullName evidence="3">Carbohydrate ABC transporter substrate-binding protein (CUT1 family)</fullName>
    </submittedName>
</protein>
<dbReference type="PROSITE" id="PS51257">
    <property type="entry name" value="PROKAR_LIPOPROTEIN"/>
    <property type="match status" value="1"/>
</dbReference>
<dbReference type="InterPro" id="IPR006059">
    <property type="entry name" value="SBP"/>
</dbReference>
<feature type="compositionally biased region" description="Gly residues" evidence="1">
    <location>
        <begin position="29"/>
        <end position="43"/>
    </location>
</feature>
<proteinExistence type="predicted"/>
<dbReference type="EMBL" id="RKHQ01000001">
    <property type="protein sequence ID" value="ROR97128.1"/>
    <property type="molecule type" value="Genomic_DNA"/>
</dbReference>